<feature type="compositionally biased region" description="Polar residues" evidence="6">
    <location>
        <begin position="1"/>
        <end position="17"/>
    </location>
</feature>
<evidence type="ECO:0000256" key="2">
    <source>
        <dbReference type="ARBA" id="ARBA00022490"/>
    </source>
</evidence>
<dbReference type="InterPro" id="IPR026507">
    <property type="entry name" value="PIRC1/2"/>
</dbReference>
<keyword evidence="2" id="KW-0963">Cytoplasm</keyword>
<comment type="similarity">
    <text evidence="5">Belongs to the PIERCE1 family.</text>
</comment>
<evidence type="ECO:0000256" key="3">
    <source>
        <dbReference type="ARBA" id="ARBA00023212"/>
    </source>
</evidence>
<evidence type="ECO:0000256" key="5">
    <source>
        <dbReference type="ARBA" id="ARBA00038014"/>
    </source>
</evidence>
<accession>A0A1B8XXY0</accession>
<gene>
    <name evidence="7" type="ORF">XENTR_v90029750mg</name>
</gene>
<reference evidence="7" key="2">
    <citation type="journal article" date="2010" name="Science">
        <title>The genome of the Western clawed frog Xenopus tropicalis.</title>
        <authorList>
            <person name="Hellsten U."/>
            <person name="Harland R.M."/>
            <person name="Gilchrist M.J."/>
            <person name="Hendrix D."/>
            <person name="Jurka J."/>
            <person name="Kapitonov V."/>
            <person name="Ovcharenko I."/>
            <person name="Putnam N.H."/>
            <person name="Shu S."/>
            <person name="Taher L."/>
            <person name="Blitz I.L."/>
            <person name="Blumberg B."/>
            <person name="Dichmann D.S."/>
            <person name="Dubchak I."/>
            <person name="Amaya E."/>
            <person name="Detter J.C."/>
            <person name="Fletcher R."/>
            <person name="Gerhard D.S."/>
            <person name="Goodstein D."/>
            <person name="Graves T."/>
            <person name="Grigoriev I.V."/>
            <person name="Grimwood J."/>
            <person name="Kawashima T."/>
            <person name="Lindquist E."/>
            <person name="Lucas S.M."/>
            <person name="Mead P.E."/>
            <person name="Mitros T."/>
            <person name="Ogino H."/>
            <person name="Ohta Y."/>
            <person name="Poliakov A.V."/>
            <person name="Pollet N."/>
            <person name="Robert J."/>
            <person name="Salamov A."/>
            <person name="Sater A.K."/>
            <person name="Schmutz J."/>
            <person name="Terry A."/>
            <person name="Vize P.D."/>
            <person name="Warren W.C."/>
            <person name="Wells D."/>
            <person name="Wills A."/>
            <person name="Wilson R.K."/>
            <person name="Zimmerman L.B."/>
            <person name="Zorn A.M."/>
            <person name="Grainger R."/>
            <person name="Grammer T."/>
            <person name="Khokha M.K."/>
            <person name="Richardson P.M."/>
            <person name="Rokhsar D.S."/>
        </authorList>
    </citation>
    <scope>NUCLEOTIDE SEQUENCE [LARGE SCALE GENOMIC DNA]</scope>
    <source>
        <strain evidence="7">Nigerian</strain>
    </source>
</reference>
<evidence type="ECO:0000313" key="7">
    <source>
        <dbReference type="EMBL" id="OCA15542.1"/>
    </source>
</evidence>
<name>A0A1B8XXY0_XENTR</name>
<evidence type="ECO:0000256" key="4">
    <source>
        <dbReference type="ARBA" id="ARBA00023273"/>
    </source>
</evidence>
<dbReference type="RefSeq" id="XP_004916698.2">
    <property type="nucleotide sequence ID" value="XM_004916641.3"/>
</dbReference>
<organism evidence="7">
    <name type="scientific">Xenopus tropicalis</name>
    <name type="common">Western clawed frog</name>
    <name type="synonym">Silurana tropicalis</name>
    <dbReference type="NCBI Taxonomy" id="8364"/>
    <lineage>
        <taxon>Eukaryota</taxon>
        <taxon>Metazoa</taxon>
        <taxon>Chordata</taxon>
        <taxon>Craniata</taxon>
        <taxon>Vertebrata</taxon>
        <taxon>Euteleostomi</taxon>
        <taxon>Amphibia</taxon>
        <taxon>Batrachia</taxon>
        <taxon>Anura</taxon>
        <taxon>Pipoidea</taxon>
        <taxon>Pipidae</taxon>
        <taxon>Xenopodinae</taxon>
        <taxon>Xenopus</taxon>
        <taxon>Silurana</taxon>
    </lineage>
</organism>
<evidence type="ECO:0000256" key="6">
    <source>
        <dbReference type="SAM" id="MobiDB-lite"/>
    </source>
</evidence>
<keyword evidence="4" id="KW-0966">Cell projection</keyword>
<feature type="region of interest" description="Disordered" evidence="6">
    <location>
        <begin position="1"/>
        <end position="66"/>
    </location>
</feature>
<dbReference type="GO" id="GO:0035082">
    <property type="term" value="P:axoneme assembly"/>
    <property type="evidence" value="ECO:0007669"/>
    <property type="project" value="InterPro"/>
</dbReference>
<evidence type="ECO:0000256" key="1">
    <source>
        <dbReference type="ARBA" id="ARBA00004430"/>
    </source>
</evidence>
<dbReference type="STRING" id="8364.ENSXETP00000028023"/>
<reference evidence="7" key="1">
    <citation type="submission" date="2009-11" db="EMBL/GenBank/DDBJ databases">
        <authorList>
            <consortium name="US DOE Joint Genome Institute (JGI-PGF)"/>
            <person name="Ottilar R."/>
            <person name="Schmutz J."/>
            <person name="Salamov A."/>
            <person name="Cheng J.F."/>
            <person name="Lucas S."/>
            <person name="Pitluck S."/>
            <person name="Gundlach H."/>
            <person name="Guo Y."/>
            <person name="Haberer G."/>
            <person name="Nasrallah J."/>
            <person name="Mayer K.F.X."/>
            <person name="van de Peer Y."/>
            <person name="Weigel D."/>
            <person name="Grigoriev I.V."/>
        </authorList>
    </citation>
    <scope>NUCLEOTIDE SEQUENCE</scope>
    <source>
        <strain evidence="7">Nigerian</strain>
    </source>
</reference>
<dbReference type="EMBL" id="KV460811">
    <property type="protein sequence ID" value="OCA15542.1"/>
    <property type="molecule type" value="Genomic_DNA"/>
</dbReference>
<dbReference type="GO" id="GO:0005879">
    <property type="term" value="C:axonemal microtubule"/>
    <property type="evidence" value="ECO:0007669"/>
    <property type="project" value="InterPro"/>
</dbReference>
<sequence>MSESPAQGTSSDPSHPQTCDFYRVSESLPPKFNQPETWRRGYRPKTDNPLYRTSNQIYGSRPPTVHEMPTTFNGISDKFSETAVKCGMYRNHGFNTSTERSYVSGPDNLITAADRLNFHRSYKLMGPSH</sequence>
<dbReference type="PANTHER" id="PTHR20899:SF1">
    <property type="entry name" value="PIERCER OF MICROTUBULE WALL 1 PROTEIN"/>
    <property type="match status" value="1"/>
</dbReference>
<dbReference type="PANTHER" id="PTHR20899">
    <property type="entry name" value="PIERCE HOMOLOG"/>
    <property type="match status" value="1"/>
</dbReference>
<protein>
    <submittedName>
        <fullName evidence="7">Uncharacterized protein</fullName>
    </submittedName>
</protein>
<dbReference type="AlphaFoldDB" id="A0A1B8XXY0"/>
<keyword evidence="3" id="KW-0206">Cytoskeleton</keyword>
<dbReference type="KEGG" id="xtr:101733379"/>
<comment type="subcellular location">
    <subcellularLocation>
        <location evidence="1">Cytoplasm</location>
        <location evidence="1">Cytoskeleton</location>
        <location evidence="1">Cilium axoneme</location>
    </subcellularLocation>
</comment>
<dbReference type="Pfam" id="PF14892">
    <property type="entry name" value="PIRC1_2"/>
    <property type="match status" value="1"/>
</dbReference>
<reference evidence="7" key="3">
    <citation type="submission" date="2016-05" db="EMBL/GenBank/DDBJ databases">
        <title>WGS assembly of Xenopus tropicalis.</title>
        <authorList>
            <person name="Sessions A."/>
            <person name="Jenkins J."/>
            <person name="Mitros T."/>
            <person name="Lyons J.T."/>
            <person name="Dichmann D.S."/>
            <person name="Robert J."/>
            <person name="Harland R.M."/>
            <person name="Rokhsar D.S."/>
        </authorList>
    </citation>
    <scope>NUCLEOTIDE SEQUENCE</scope>
    <source>
        <strain evidence="7">Nigerian</strain>
    </source>
</reference>
<proteinExistence type="inferred from homology"/>
<dbReference type="OrthoDB" id="546383at2759"/>